<protein>
    <recommendedName>
        <fullName evidence="3">CCHC-type domain-containing protein</fullName>
    </recommendedName>
</protein>
<evidence type="ECO:0000313" key="5">
    <source>
        <dbReference type="Proteomes" id="UP000596742"/>
    </source>
</evidence>
<reference evidence="4" key="1">
    <citation type="submission" date="2018-11" db="EMBL/GenBank/DDBJ databases">
        <authorList>
            <person name="Alioto T."/>
            <person name="Alioto T."/>
        </authorList>
    </citation>
    <scope>NUCLEOTIDE SEQUENCE</scope>
</reference>
<feature type="region of interest" description="Disordered" evidence="2">
    <location>
        <begin position="197"/>
        <end position="228"/>
    </location>
</feature>
<keyword evidence="5" id="KW-1185">Reference proteome</keyword>
<dbReference type="GO" id="GO:0008270">
    <property type="term" value="F:zinc ion binding"/>
    <property type="evidence" value="ECO:0007669"/>
    <property type="project" value="UniProtKB-KW"/>
</dbReference>
<dbReference type="OrthoDB" id="6153409at2759"/>
<comment type="caution">
    <text evidence="4">The sequence shown here is derived from an EMBL/GenBank/DDBJ whole genome shotgun (WGS) entry which is preliminary data.</text>
</comment>
<dbReference type="InterPro" id="IPR001878">
    <property type="entry name" value="Znf_CCHC"/>
</dbReference>
<feature type="compositionally biased region" description="Basic and acidic residues" evidence="2">
    <location>
        <begin position="275"/>
        <end position="295"/>
    </location>
</feature>
<feature type="region of interest" description="Disordered" evidence="2">
    <location>
        <begin position="246"/>
        <end position="331"/>
    </location>
</feature>
<gene>
    <name evidence="4" type="ORF">MGAL_10B011880</name>
</gene>
<feature type="domain" description="CCHC-type" evidence="3">
    <location>
        <begin position="77"/>
        <end position="90"/>
    </location>
</feature>
<evidence type="ECO:0000259" key="3">
    <source>
        <dbReference type="PROSITE" id="PS50158"/>
    </source>
</evidence>
<keyword evidence="1" id="KW-0862">Zinc</keyword>
<dbReference type="EMBL" id="UYJE01000904">
    <property type="protein sequence ID" value="VDH97526.1"/>
    <property type="molecule type" value="Genomic_DNA"/>
</dbReference>
<proteinExistence type="predicted"/>
<dbReference type="AlphaFoldDB" id="A0A8B6C0G4"/>
<dbReference type="GO" id="GO:0003676">
    <property type="term" value="F:nucleic acid binding"/>
    <property type="evidence" value="ECO:0007669"/>
    <property type="project" value="InterPro"/>
</dbReference>
<feature type="region of interest" description="Disordered" evidence="2">
    <location>
        <begin position="54"/>
        <end position="74"/>
    </location>
</feature>
<name>A0A8B6C0G4_MYTGA</name>
<dbReference type="SUPFAM" id="SSF57756">
    <property type="entry name" value="Retrovirus zinc finger-like domains"/>
    <property type="match status" value="1"/>
</dbReference>
<dbReference type="Proteomes" id="UP000596742">
    <property type="component" value="Unassembled WGS sequence"/>
</dbReference>
<evidence type="ECO:0000256" key="1">
    <source>
        <dbReference type="PROSITE-ProRule" id="PRU00047"/>
    </source>
</evidence>
<feature type="compositionally biased region" description="Basic and acidic residues" evidence="2">
    <location>
        <begin position="1"/>
        <end position="12"/>
    </location>
</feature>
<evidence type="ECO:0000256" key="2">
    <source>
        <dbReference type="SAM" id="MobiDB-lite"/>
    </source>
</evidence>
<organism evidence="4 5">
    <name type="scientific">Mytilus galloprovincialis</name>
    <name type="common">Mediterranean mussel</name>
    <dbReference type="NCBI Taxonomy" id="29158"/>
    <lineage>
        <taxon>Eukaryota</taxon>
        <taxon>Metazoa</taxon>
        <taxon>Spiralia</taxon>
        <taxon>Lophotrochozoa</taxon>
        <taxon>Mollusca</taxon>
        <taxon>Bivalvia</taxon>
        <taxon>Autobranchia</taxon>
        <taxon>Pteriomorphia</taxon>
        <taxon>Mytilida</taxon>
        <taxon>Mytiloidea</taxon>
        <taxon>Mytilidae</taxon>
        <taxon>Mytilinae</taxon>
        <taxon>Mytilus</taxon>
    </lineage>
</organism>
<accession>A0A8B6C0G4</accession>
<dbReference type="PROSITE" id="PS50158">
    <property type="entry name" value="ZF_CCHC"/>
    <property type="match status" value="1"/>
</dbReference>
<keyword evidence="1" id="KW-0863">Zinc-finger</keyword>
<evidence type="ECO:0000313" key="4">
    <source>
        <dbReference type="EMBL" id="VDH97526.1"/>
    </source>
</evidence>
<feature type="region of interest" description="Disordered" evidence="2">
    <location>
        <begin position="1"/>
        <end position="28"/>
    </location>
</feature>
<sequence length="389" mass="43767">MDRYEKKLEKQEPTQQQQPPWQQQQQPPWQQTIYMATTTTTLATTIYMATTSATQMAKQRGRGRGRGQQQTHDEPQCWRCGQTGHYKRGCGDLRERLEVAHNLAKETSKKAQLRQKKNYDTKVKGGTIKIGDLVLVKIVAFEGKHKLSDKWEQDPYVVLEQPNLEIPVFTVRKESGEGRKRNLHRNLLLPVGHLVEPTRPVPKLRKPSKKEPPKPAPRVLRKPTIDYPESSDEDIIDVLLEPLVEEDSDSTVTSDIIQPVVNPTSDVEAEDESEGDAHSHDTNGTDSDIGDRRPSPEVTSDNQEDSSDSSSSSSPVSIRRSTRARKAPAWMTSGKYELSKSASHTTTTDWFQRVQCLTSLADTHLFHGKQAEAAQAIIDVITTATTDRK</sequence>
<dbReference type="InterPro" id="IPR036875">
    <property type="entry name" value="Znf_CCHC_sf"/>
</dbReference>
<keyword evidence="1" id="KW-0479">Metal-binding</keyword>
<feature type="compositionally biased region" description="Low complexity" evidence="2">
    <location>
        <begin position="13"/>
        <end position="28"/>
    </location>
</feature>
<feature type="compositionally biased region" description="Polar residues" evidence="2">
    <location>
        <begin position="250"/>
        <end position="265"/>
    </location>
</feature>